<evidence type="ECO:0000256" key="3">
    <source>
        <dbReference type="ARBA" id="ARBA00022475"/>
    </source>
</evidence>
<dbReference type="InterPro" id="IPR036458">
    <property type="entry name" value="Na:dicarbo_symporter_sf"/>
</dbReference>
<name>A0A6I4T410_9SPHN</name>
<dbReference type="Proteomes" id="UP000438476">
    <property type="component" value="Unassembled WGS sequence"/>
</dbReference>
<evidence type="ECO:0000256" key="7">
    <source>
        <dbReference type="SAM" id="Phobius"/>
    </source>
</evidence>
<dbReference type="AlphaFoldDB" id="A0A6I4T410"/>
<accession>A0A6I4T410</accession>
<protein>
    <submittedName>
        <fullName evidence="8">Cation:dicarboxylase symporter family transporter</fullName>
    </submittedName>
</protein>
<gene>
    <name evidence="8" type="ORF">GRI91_04720</name>
</gene>
<comment type="subcellular location">
    <subcellularLocation>
        <location evidence="1">Cell membrane</location>
        <topology evidence="1">Multi-pass membrane protein</topology>
    </subcellularLocation>
</comment>
<feature type="transmembrane region" description="Helical" evidence="7">
    <location>
        <begin position="230"/>
        <end position="251"/>
    </location>
</feature>
<dbReference type="GO" id="GO:0015293">
    <property type="term" value="F:symporter activity"/>
    <property type="evidence" value="ECO:0007669"/>
    <property type="project" value="UniProtKB-KW"/>
</dbReference>
<feature type="transmembrane region" description="Helical" evidence="7">
    <location>
        <begin position="57"/>
        <end position="78"/>
    </location>
</feature>
<keyword evidence="3" id="KW-1003">Cell membrane</keyword>
<evidence type="ECO:0000313" key="9">
    <source>
        <dbReference type="Proteomes" id="UP000438476"/>
    </source>
</evidence>
<dbReference type="EMBL" id="WTYT01000002">
    <property type="protein sequence ID" value="MXO65049.1"/>
    <property type="molecule type" value="Genomic_DNA"/>
</dbReference>
<dbReference type="GO" id="GO:0005886">
    <property type="term" value="C:plasma membrane"/>
    <property type="evidence" value="ECO:0007669"/>
    <property type="project" value="UniProtKB-SubCell"/>
</dbReference>
<feature type="transmembrane region" description="Helical" evidence="7">
    <location>
        <begin position="189"/>
        <end position="218"/>
    </location>
</feature>
<dbReference type="PRINTS" id="PR00173">
    <property type="entry name" value="EDTRNSPORT"/>
</dbReference>
<evidence type="ECO:0000256" key="5">
    <source>
        <dbReference type="ARBA" id="ARBA00022989"/>
    </source>
</evidence>
<organism evidence="8 9">
    <name type="scientific">Altericroceibacterium endophyticum</name>
    <dbReference type="NCBI Taxonomy" id="1808508"/>
    <lineage>
        <taxon>Bacteria</taxon>
        <taxon>Pseudomonadati</taxon>
        <taxon>Pseudomonadota</taxon>
        <taxon>Alphaproteobacteria</taxon>
        <taxon>Sphingomonadales</taxon>
        <taxon>Erythrobacteraceae</taxon>
        <taxon>Altericroceibacterium</taxon>
    </lineage>
</organism>
<feature type="transmembrane region" description="Helical" evidence="7">
    <location>
        <begin position="159"/>
        <end position="177"/>
    </location>
</feature>
<keyword evidence="4 7" id="KW-0812">Transmembrane</keyword>
<keyword evidence="9" id="KW-1185">Reference proteome</keyword>
<feature type="transmembrane region" description="Helical" evidence="7">
    <location>
        <begin position="303"/>
        <end position="328"/>
    </location>
</feature>
<evidence type="ECO:0000256" key="4">
    <source>
        <dbReference type="ARBA" id="ARBA00022692"/>
    </source>
</evidence>
<dbReference type="SUPFAM" id="SSF118215">
    <property type="entry name" value="Proton glutamate symport protein"/>
    <property type="match status" value="1"/>
</dbReference>
<dbReference type="OrthoDB" id="9766690at2"/>
<dbReference type="Pfam" id="PF00375">
    <property type="entry name" value="SDF"/>
    <property type="match status" value="1"/>
</dbReference>
<keyword evidence="6 7" id="KW-0472">Membrane</keyword>
<proteinExistence type="predicted"/>
<sequence>MVRPSAVDMVPPLKLPAGLTFAALLAGLLLGWLFAESNILPPVLAVAGPIGRLWLSALQMTIIPLVASLMIIGIVKMVDTAKAGAIARRTLTGIIGILAAGTLVAAFLVPFLLNVFPIPGAADAALQISDVTPQEIPGIGAFLESLIAPNVVAAAAETAMLPVIVFFACLALAIARLPREQHDGLMNLFEALAAAMLIVIGWVLRVAPLGVFALAIGVSARSGGDAIAALGHYILLVSSMGLLVLIAAYPVARLLGGQTLTSFARAILPAQAVALSTQSSLASLPAMLASCRTLGIRETTSDFVLPLAVAIFRATSPAMNLAVAIYVAKLSGVPLTPATIAAGAAVALITTLGSVSLPGAVSFVTSIGPIALAMGVPVGPLALLVAVEMLPDLMRTVANVTMDVALAGAVDRRSDSALEEVMHEN</sequence>
<dbReference type="PANTHER" id="PTHR42865:SF7">
    <property type="entry name" value="PROTON_GLUTAMATE-ASPARTATE SYMPORTER"/>
    <property type="match status" value="1"/>
</dbReference>
<evidence type="ECO:0000256" key="6">
    <source>
        <dbReference type="ARBA" id="ARBA00023136"/>
    </source>
</evidence>
<dbReference type="PANTHER" id="PTHR42865">
    <property type="entry name" value="PROTON/GLUTAMATE-ASPARTATE SYMPORTER"/>
    <property type="match status" value="1"/>
</dbReference>
<keyword evidence="5 7" id="KW-1133">Transmembrane helix</keyword>
<evidence type="ECO:0000256" key="1">
    <source>
        <dbReference type="ARBA" id="ARBA00004651"/>
    </source>
</evidence>
<evidence type="ECO:0000256" key="2">
    <source>
        <dbReference type="ARBA" id="ARBA00022448"/>
    </source>
</evidence>
<dbReference type="Gene3D" id="1.10.3860.10">
    <property type="entry name" value="Sodium:dicarboxylate symporter"/>
    <property type="match status" value="1"/>
</dbReference>
<evidence type="ECO:0000313" key="8">
    <source>
        <dbReference type="EMBL" id="MXO65049.1"/>
    </source>
</evidence>
<keyword evidence="2" id="KW-0813">Transport</keyword>
<dbReference type="RefSeq" id="WP_160735489.1">
    <property type="nucleotide sequence ID" value="NZ_WTYT01000002.1"/>
</dbReference>
<dbReference type="InterPro" id="IPR001991">
    <property type="entry name" value="Na-dicarboxylate_symporter"/>
</dbReference>
<feature type="transmembrane region" description="Helical" evidence="7">
    <location>
        <begin position="340"/>
        <end position="361"/>
    </location>
</feature>
<comment type="caution">
    <text evidence="8">The sequence shown here is derived from an EMBL/GenBank/DDBJ whole genome shotgun (WGS) entry which is preliminary data.</text>
</comment>
<feature type="transmembrane region" description="Helical" evidence="7">
    <location>
        <begin position="367"/>
        <end position="387"/>
    </location>
</feature>
<feature type="transmembrane region" description="Helical" evidence="7">
    <location>
        <begin position="90"/>
        <end position="113"/>
    </location>
</feature>
<reference evidence="8 9" key="1">
    <citation type="submission" date="2019-12" db="EMBL/GenBank/DDBJ databases">
        <title>Genomic-based taxomic classification of the family Erythrobacteraceae.</title>
        <authorList>
            <person name="Xu L."/>
        </authorList>
    </citation>
    <scope>NUCLEOTIDE SEQUENCE [LARGE SCALE GENOMIC DNA]</scope>
    <source>
        <strain evidence="8 9">LMG 29518</strain>
    </source>
</reference>